<dbReference type="PROSITE" id="PS52016">
    <property type="entry name" value="TONB_DEPENDENT_REC_3"/>
    <property type="match status" value="1"/>
</dbReference>
<sequence>MSSVFQPFRLTALAAAVAMSLPAIDAAAQDARSAQPAPAAPKADEAKADAARKIQQVEVKGTADTYDPRRDDTATKIVVGSEEIAKYGDTSVLDVLKRVPGITVNTGSGGRGGEIRMRGLGAGYTQILVNGERAPAGFSMESLAPDSIERIEVLRAASAEFSTQSVAGTINIILKRSVKNRMREVKLAAQGSSNGYGPNANLQMSDRDGAFSYSVSANAVHDRFEFESSGVERGVSPGGETTMLRTIRLPQKGQVTFANLSPRLNWTLGQDNTLTSQSFINVHRFRNRFNQPTTTLIGSPPPYPDLMNAFRGDNDSLRSDLSWSRKFESGAKLDLKVGVVAGRNESTSHRTASTAAAGSAPVPLLDTTSLLDTRDRGLNSTGKYSRTIQKGHTFAFGWDGGIDTRDDERNERTLFRAPGNLPLYEVSEARVKRLAVFAQDEWNITPAWSMYLGARWEGIRTDVTGNTFEPAEASSSVWSPIMQTLYKIPGKKGDQVRLALTRTYKAPGVGSLTPRRQVSENNSSTEPDYRGNPNLKPELALGIDAAYEHYWAEGALLSVSVSQRRISDFTRNLIFFDGERWIQTPSNQDSAVTRSMEIETKFPLKAVMTDAPAVDLRASVNRNWSRVESVPGPYNRLDQQTPLTVNLGADYKAGALTTGGSFVFRRGGPVRVSVNQRAYTWPRRELDVYALWKFDQKRQLRLAVGNALSQDFQMENTYEDLRFGSQTRSFNFPQGVRYRATYELKF</sequence>
<evidence type="ECO:0000256" key="5">
    <source>
        <dbReference type="ARBA" id="ARBA00022692"/>
    </source>
</evidence>
<comment type="caution">
    <text evidence="17">The sequence shown here is derived from an EMBL/GenBank/DDBJ whole genome shotgun (WGS) entry which is preliminary data.</text>
</comment>
<dbReference type="Pfam" id="PF00593">
    <property type="entry name" value="TonB_dep_Rec_b-barrel"/>
    <property type="match status" value="1"/>
</dbReference>
<evidence type="ECO:0000256" key="13">
    <source>
        <dbReference type="SAM" id="MobiDB-lite"/>
    </source>
</evidence>
<keyword evidence="3 11" id="KW-0813">Transport</keyword>
<feature type="compositionally biased region" description="Polar residues" evidence="13">
    <location>
        <begin position="514"/>
        <end position="526"/>
    </location>
</feature>
<evidence type="ECO:0000259" key="16">
    <source>
        <dbReference type="Pfam" id="PF07715"/>
    </source>
</evidence>
<dbReference type="EMBL" id="JBHLWP010000009">
    <property type="protein sequence ID" value="MFC0251656.1"/>
    <property type="molecule type" value="Genomic_DNA"/>
</dbReference>
<evidence type="ECO:0000313" key="17">
    <source>
        <dbReference type="EMBL" id="MFC0251656.1"/>
    </source>
</evidence>
<evidence type="ECO:0000313" key="18">
    <source>
        <dbReference type="Proteomes" id="UP001589773"/>
    </source>
</evidence>
<feature type="signal peptide" evidence="14">
    <location>
        <begin position="1"/>
        <end position="25"/>
    </location>
</feature>
<feature type="chain" id="PRO_5045612327" evidence="14">
    <location>
        <begin position="26"/>
        <end position="746"/>
    </location>
</feature>
<dbReference type="PANTHER" id="PTHR30069:SF29">
    <property type="entry name" value="HEMOGLOBIN AND HEMOGLOBIN-HAPTOGLOBIN-BINDING PROTEIN 1-RELATED"/>
    <property type="match status" value="1"/>
</dbReference>
<feature type="compositionally biased region" description="Basic and acidic residues" evidence="13">
    <location>
        <begin position="42"/>
        <end position="51"/>
    </location>
</feature>
<evidence type="ECO:0000256" key="7">
    <source>
        <dbReference type="ARBA" id="ARBA00023077"/>
    </source>
</evidence>
<feature type="compositionally biased region" description="Low complexity" evidence="13">
    <location>
        <begin position="32"/>
        <end position="41"/>
    </location>
</feature>
<evidence type="ECO:0000259" key="15">
    <source>
        <dbReference type="Pfam" id="PF00593"/>
    </source>
</evidence>
<name>A0ABV6FDT1_9BURK</name>
<keyword evidence="10 11" id="KW-0998">Cell outer membrane</keyword>
<feature type="region of interest" description="Disordered" evidence="13">
    <location>
        <begin position="32"/>
        <end position="51"/>
    </location>
</feature>
<accession>A0ABV6FDT1</accession>
<dbReference type="RefSeq" id="WP_379678485.1">
    <property type="nucleotide sequence ID" value="NZ_JBHLWP010000009.1"/>
</dbReference>
<evidence type="ECO:0000256" key="8">
    <source>
        <dbReference type="ARBA" id="ARBA00023136"/>
    </source>
</evidence>
<dbReference type="Proteomes" id="UP001589773">
    <property type="component" value="Unassembled WGS sequence"/>
</dbReference>
<dbReference type="InterPro" id="IPR037066">
    <property type="entry name" value="Plug_dom_sf"/>
</dbReference>
<dbReference type="Gene3D" id="2.40.170.20">
    <property type="entry name" value="TonB-dependent receptor, beta-barrel domain"/>
    <property type="match status" value="1"/>
</dbReference>
<dbReference type="Gene3D" id="2.170.130.10">
    <property type="entry name" value="TonB-dependent receptor, plug domain"/>
    <property type="match status" value="1"/>
</dbReference>
<gene>
    <name evidence="17" type="ORF">ACFFJK_07120</name>
</gene>
<evidence type="ECO:0000256" key="6">
    <source>
        <dbReference type="ARBA" id="ARBA00022729"/>
    </source>
</evidence>
<dbReference type="PANTHER" id="PTHR30069">
    <property type="entry name" value="TONB-DEPENDENT OUTER MEMBRANE RECEPTOR"/>
    <property type="match status" value="1"/>
</dbReference>
<evidence type="ECO:0000256" key="10">
    <source>
        <dbReference type="ARBA" id="ARBA00023237"/>
    </source>
</evidence>
<keyword evidence="6 14" id="KW-0732">Signal</keyword>
<reference evidence="17 18" key="1">
    <citation type="submission" date="2024-09" db="EMBL/GenBank/DDBJ databases">
        <authorList>
            <person name="Sun Q."/>
            <person name="Mori K."/>
        </authorList>
    </citation>
    <scope>NUCLEOTIDE SEQUENCE [LARGE SCALE GENOMIC DNA]</scope>
    <source>
        <strain evidence="17 18">CCM 7792</strain>
    </source>
</reference>
<protein>
    <submittedName>
        <fullName evidence="17">TonB-dependent receptor plug domain-containing protein</fullName>
    </submittedName>
</protein>
<feature type="domain" description="TonB-dependent receptor plug" evidence="16">
    <location>
        <begin position="70"/>
        <end position="169"/>
    </location>
</feature>
<evidence type="ECO:0000256" key="2">
    <source>
        <dbReference type="ARBA" id="ARBA00009810"/>
    </source>
</evidence>
<comment type="subcellular location">
    <subcellularLocation>
        <location evidence="1 11">Cell outer membrane</location>
        <topology evidence="1 11">Multi-pass membrane protein</topology>
    </subcellularLocation>
</comment>
<dbReference type="InterPro" id="IPR000531">
    <property type="entry name" value="Beta-barrel_TonB"/>
</dbReference>
<feature type="region of interest" description="Disordered" evidence="13">
    <location>
        <begin position="509"/>
        <end position="533"/>
    </location>
</feature>
<evidence type="ECO:0000256" key="11">
    <source>
        <dbReference type="PROSITE-ProRule" id="PRU01360"/>
    </source>
</evidence>
<dbReference type="InterPro" id="IPR036942">
    <property type="entry name" value="Beta-barrel_TonB_sf"/>
</dbReference>
<evidence type="ECO:0000256" key="9">
    <source>
        <dbReference type="ARBA" id="ARBA00023170"/>
    </source>
</evidence>
<keyword evidence="18" id="KW-1185">Reference proteome</keyword>
<evidence type="ECO:0000256" key="14">
    <source>
        <dbReference type="SAM" id="SignalP"/>
    </source>
</evidence>
<dbReference type="InterPro" id="IPR039426">
    <property type="entry name" value="TonB-dep_rcpt-like"/>
</dbReference>
<feature type="domain" description="TonB-dependent receptor-like beta-barrel" evidence="15">
    <location>
        <begin position="274"/>
        <end position="706"/>
    </location>
</feature>
<proteinExistence type="inferred from homology"/>
<dbReference type="InterPro" id="IPR012910">
    <property type="entry name" value="Plug_dom"/>
</dbReference>
<evidence type="ECO:0000256" key="4">
    <source>
        <dbReference type="ARBA" id="ARBA00022452"/>
    </source>
</evidence>
<comment type="similarity">
    <text evidence="2 11 12">Belongs to the TonB-dependent receptor family.</text>
</comment>
<keyword evidence="5 11" id="KW-0812">Transmembrane</keyword>
<evidence type="ECO:0000256" key="12">
    <source>
        <dbReference type="RuleBase" id="RU003357"/>
    </source>
</evidence>
<keyword evidence="9 17" id="KW-0675">Receptor</keyword>
<dbReference type="Pfam" id="PF07715">
    <property type="entry name" value="Plug"/>
    <property type="match status" value="1"/>
</dbReference>
<dbReference type="SUPFAM" id="SSF56935">
    <property type="entry name" value="Porins"/>
    <property type="match status" value="1"/>
</dbReference>
<keyword evidence="7 12" id="KW-0798">TonB box</keyword>
<keyword evidence="8 11" id="KW-0472">Membrane</keyword>
<evidence type="ECO:0000256" key="3">
    <source>
        <dbReference type="ARBA" id="ARBA00022448"/>
    </source>
</evidence>
<keyword evidence="4 11" id="KW-1134">Transmembrane beta strand</keyword>
<organism evidence="17 18">
    <name type="scientific">Massilia consociata</name>
    <dbReference type="NCBI Taxonomy" id="760117"/>
    <lineage>
        <taxon>Bacteria</taxon>
        <taxon>Pseudomonadati</taxon>
        <taxon>Pseudomonadota</taxon>
        <taxon>Betaproteobacteria</taxon>
        <taxon>Burkholderiales</taxon>
        <taxon>Oxalobacteraceae</taxon>
        <taxon>Telluria group</taxon>
        <taxon>Massilia</taxon>
    </lineage>
</organism>
<evidence type="ECO:0000256" key="1">
    <source>
        <dbReference type="ARBA" id="ARBA00004571"/>
    </source>
</evidence>